<protein>
    <submittedName>
        <fullName evidence="2">Uncharacterized protein</fullName>
    </submittedName>
</protein>
<keyword evidence="1" id="KW-0472">Membrane</keyword>
<name>A0A839N7T1_9MICO</name>
<accession>A0A839N7T1</accession>
<keyword evidence="1" id="KW-0812">Transmembrane</keyword>
<organism evidence="2 3">
    <name type="scientific">Flexivirga oryzae</name>
    <dbReference type="NCBI Taxonomy" id="1794944"/>
    <lineage>
        <taxon>Bacteria</taxon>
        <taxon>Bacillati</taxon>
        <taxon>Actinomycetota</taxon>
        <taxon>Actinomycetes</taxon>
        <taxon>Micrococcales</taxon>
        <taxon>Dermacoccaceae</taxon>
        <taxon>Flexivirga</taxon>
    </lineage>
</organism>
<evidence type="ECO:0000256" key="1">
    <source>
        <dbReference type="SAM" id="Phobius"/>
    </source>
</evidence>
<reference evidence="2 3" key="1">
    <citation type="submission" date="2020-08" db="EMBL/GenBank/DDBJ databases">
        <title>Sequencing the genomes of 1000 actinobacteria strains.</title>
        <authorList>
            <person name="Klenk H.-P."/>
        </authorList>
    </citation>
    <scope>NUCLEOTIDE SEQUENCE [LARGE SCALE GENOMIC DNA]</scope>
    <source>
        <strain evidence="2 3">DSM 105369</strain>
    </source>
</reference>
<sequence length="149" mass="16734">MADFIETCITLALPVVGVWWIVIRRRRAHRRDAMLAAEWSHALALSQSSNASLVQVARVYQRARTGTKVHIRWANGVLQDAWLEDYAAANGAWILATGDVGYGEHNKNPRVFRVWYGNLHMTLPAGAPAAYTRHLKRVARQAARHRVAA</sequence>
<evidence type="ECO:0000313" key="3">
    <source>
        <dbReference type="Proteomes" id="UP000559182"/>
    </source>
</evidence>
<keyword evidence="1" id="KW-1133">Transmembrane helix</keyword>
<keyword evidence="3" id="KW-1185">Reference proteome</keyword>
<evidence type="ECO:0000313" key="2">
    <source>
        <dbReference type="EMBL" id="MBB2890801.1"/>
    </source>
</evidence>
<comment type="caution">
    <text evidence="2">The sequence shown here is derived from an EMBL/GenBank/DDBJ whole genome shotgun (WGS) entry which is preliminary data.</text>
</comment>
<proteinExistence type="predicted"/>
<feature type="transmembrane region" description="Helical" evidence="1">
    <location>
        <begin position="6"/>
        <end position="23"/>
    </location>
</feature>
<dbReference type="Proteomes" id="UP000559182">
    <property type="component" value="Unassembled WGS sequence"/>
</dbReference>
<gene>
    <name evidence="2" type="ORF">FHU39_000785</name>
</gene>
<dbReference type="RefSeq" id="WP_183319154.1">
    <property type="nucleotide sequence ID" value="NZ_JACHVQ010000001.1"/>
</dbReference>
<dbReference type="EMBL" id="JACHVQ010000001">
    <property type="protein sequence ID" value="MBB2890801.1"/>
    <property type="molecule type" value="Genomic_DNA"/>
</dbReference>
<dbReference type="AlphaFoldDB" id="A0A839N7T1"/>